<comment type="caution">
    <text evidence="1">The sequence shown here is derived from an EMBL/GenBank/DDBJ whole genome shotgun (WGS) entry which is preliminary data.</text>
</comment>
<dbReference type="RefSeq" id="WP_386347739.1">
    <property type="nucleotide sequence ID" value="NZ_JBHSFG010000059.1"/>
</dbReference>
<proteinExistence type="predicted"/>
<protein>
    <submittedName>
        <fullName evidence="1">Uncharacterized protein</fullName>
    </submittedName>
</protein>
<organism evidence="1 2">
    <name type="scientific">Streptomyces xiangluensis</name>
    <dbReference type="NCBI Taxonomy" id="2665720"/>
    <lineage>
        <taxon>Bacteria</taxon>
        <taxon>Bacillati</taxon>
        <taxon>Actinomycetota</taxon>
        <taxon>Actinomycetes</taxon>
        <taxon>Kitasatosporales</taxon>
        <taxon>Streptomycetaceae</taxon>
        <taxon>Streptomyces</taxon>
    </lineage>
</organism>
<sequence length="57" mass="6364">MWEHFWRQLDAGRVASGAELDRVAGTNNYGRAVLARWRRTGRIPDTVDGSHVNGGRA</sequence>
<accession>A0ABV8YV89</accession>
<dbReference type="EMBL" id="JBHSFG010000059">
    <property type="protein sequence ID" value="MFC4469182.1"/>
    <property type="molecule type" value="Genomic_DNA"/>
</dbReference>
<gene>
    <name evidence="1" type="ORF">ACFPH6_32465</name>
</gene>
<evidence type="ECO:0000313" key="2">
    <source>
        <dbReference type="Proteomes" id="UP001596012"/>
    </source>
</evidence>
<reference evidence="2" key="1">
    <citation type="journal article" date="2019" name="Int. J. Syst. Evol. Microbiol.">
        <title>The Global Catalogue of Microorganisms (GCM) 10K type strain sequencing project: providing services to taxonomists for standard genome sequencing and annotation.</title>
        <authorList>
            <consortium name="The Broad Institute Genomics Platform"/>
            <consortium name="The Broad Institute Genome Sequencing Center for Infectious Disease"/>
            <person name="Wu L."/>
            <person name="Ma J."/>
        </authorList>
    </citation>
    <scope>NUCLEOTIDE SEQUENCE [LARGE SCALE GENOMIC DNA]</scope>
    <source>
        <strain evidence="2">DT43</strain>
    </source>
</reference>
<keyword evidence="2" id="KW-1185">Reference proteome</keyword>
<name>A0ABV8YV89_9ACTN</name>
<evidence type="ECO:0000313" key="1">
    <source>
        <dbReference type="EMBL" id="MFC4469182.1"/>
    </source>
</evidence>
<dbReference type="Proteomes" id="UP001596012">
    <property type="component" value="Unassembled WGS sequence"/>
</dbReference>